<dbReference type="InterPro" id="IPR029063">
    <property type="entry name" value="SAM-dependent_MTases_sf"/>
</dbReference>
<dbReference type="PANTHER" id="PTHR43464">
    <property type="entry name" value="METHYLTRANSFERASE"/>
    <property type="match status" value="1"/>
</dbReference>
<protein>
    <submittedName>
        <fullName evidence="2">Class I SAM-dependent methyltransferase</fullName>
    </submittedName>
</protein>
<dbReference type="SUPFAM" id="SSF53335">
    <property type="entry name" value="S-adenosyl-L-methionine-dependent methyltransferases"/>
    <property type="match status" value="1"/>
</dbReference>
<dbReference type="Pfam" id="PF13649">
    <property type="entry name" value="Methyltransf_25"/>
    <property type="match status" value="1"/>
</dbReference>
<dbReference type="CDD" id="cd02440">
    <property type="entry name" value="AdoMet_MTases"/>
    <property type="match status" value="1"/>
</dbReference>
<dbReference type="GO" id="GO:0032259">
    <property type="term" value="P:methylation"/>
    <property type="evidence" value="ECO:0007669"/>
    <property type="project" value="UniProtKB-KW"/>
</dbReference>
<dbReference type="PANTHER" id="PTHR43464:SF58">
    <property type="entry name" value="BLR7975 PROTEIN"/>
    <property type="match status" value="1"/>
</dbReference>
<dbReference type="KEGG" id="phr:C6569_11105"/>
<proteinExistence type="predicted"/>
<keyword evidence="2" id="KW-0489">Methyltransferase</keyword>
<reference evidence="2 3" key="1">
    <citation type="submission" date="2018-03" db="EMBL/GenBank/DDBJ databases">
        <title>Genome sequencing of Phreatobacter sp.</title>
        <authorList>
            <person name="Kim S.-J."/>
            <person name="Heo J."/>
            <person name="Kwon S.-W."/>
        </authorList>
    </citation>
    <scope>NUCLEOTIDE SEQUENCE [LARGE SCALE GENOMIC DNA]</scope>
    <source>
        <strain evidence="2 3">S-12</strain>
    </source>
</reference>
<dbReference type="OrthoDB" id="213472at2"/>
<dbReference type="Proteomes" id="UP000237889">
    <property type="component" value="Chromosome"/>
</dbReference>
<evidence type="ECO:0000313" key="2">
    <source>
        <dbReference type="EMBL" id="AVO45570.1"/>
    </source>
</evidence>
<evidence type="ECO:0000259" key="1">
    <source>
        <dbReference type="Pfam" id="PF13649"/>
    </source>
</evidence>
<keyword evidence="3" id="KW-1185">Reference proteome</keyword>
<sequence length="228" mass="24694">MNQGFFDDPEKVAAYEQGPRWFIPAYEASHDMAAVLLHEFVPETGHILVVGAGGGIELAALAKAGPDWRFTGIDPAKPMLDMAEARLAAMGAAERVALIQGYVADAPAGPFDAATCFLTLHFVPDDGSRLALLEDIRRRLRPGAPFLLINGCLDKTSARFGRDMARYSAFARFKGAPAEMATMAATTVAQQVHLLPASRDEALLTEAGFHSVEQFYRGLWVHGWLAHA</sequence>
<dbReference type="GO" id="GO:0008168">
    <property type="term" value="F:methyltransferase activity"/>
    <property type="evidence" value="ECO:0007669"/>
    <property type="project" value="UniProtKB-KW"/>
</dbReference>
<feature type="domain" description="Methyltransferase" evidence="1">
    <location>
        <begin position="47"/>
        <end position="143"/>
    </location>
</feature>
<evidence type="ECO:0000313" key="3">
    <source>
        <dbReference type="Proteomes" id="UP000237889"/>
    </source>
</evidence>
<keyword evidence="2" id="KW-0808">Transferase</keyword>
<accession>A0A2S0NBN3</accession>
<dbReference type="InterPro" id="IPR041698">
    <property type="entry name" value="Methyltransf_25"/>
</dbReference>
<dbReference type="RefSeq" id="WP_106748911.1">
    <property type="nucleotide sequence ID" value="NZ_CP027668.1"/>
</dbReference>
<dbReference type="Gene3D" id="3.40.50.150">
    <property type="entry name" value="Vaccinia Virus protein VP39"/>
    <property type="match status" value="1"/>
</dbReference>
<dbReference type="AlphaFoldDB" id="A0A2S0NBN3"/>
<dbReference type="EMBL" id="CP027668">
    <property type="protein sequence ID" value="AVO45570.1"/>
    <property type="molecule type" value="Genomic_DNA"/>
</dbReference>
<gene>
    <name evidence="2" type="ORF">C6569_11105</name>
</gene>
<name>A0A2S0NBN3_9HYPH</name>
<organism evidence="2 3">
    <name type="scientific">Phreatobacter cathodiphilus</name>
    <dbReference type="NCBI Taxonomy" id="1868589"/>
    <lineage>
        <taxon>Bacteria</taxon>
        <taxon>Pseudomonadati</taxon>
        <taxon>Pseudomonadota</taxon>
        <taxon>Alphaproteobacteria</taxon>
        <taxon>Hyphomicrobiales</taxon>
        <taxon>Phreatobacteraceae</taxon>
        <taxon>Phreatobacter</taxon>
    </lineage>
</organism>